<evidence type="ECO:0000256" key="1">
    <source>
        <dbReference type="ARBA" id="ARBA00023015"/>
    </source>
</evidence>
<keyword evidence="5" id="KW-1185">Reference proteome</keyword>
<dbReference type="InterPro" id="IPR050916">
    <property type="entry name" value="SCAN-C2H2_zinc_finger"/>
</dbReference>
<dbReference type="Gene3D" id="1.10.4020.10">
    <property type="entry name" value="DNA breaking-rejoining enzymes"/>
    <property type="match status" value="1"/>
</dbReference>
<dbReference type="Pfam" id="PF02023">
    <property type="entry name" value="SCAN"/>
    <property type="match status" value="1"/>
</dbReference>
<dbReference type="Proteomes" id="UP000695026">
    <property type="component" value="Unplaced"/>
</dbReference>
<dbReference type="GO" id="GO:0006355">
    <property type="term" value="P:regulation of DNA-templated transcription"/>
    <property type="evidence" value="ECO:0007669"/>
    <property type="project" value="InterPro"/>
</dbReference>
<sequence length="296" mass="32965">MQVAFKARRYFGAVGSSLEQRGKMVSQNPAGEGKGPHVILAGTGGNFQERASLHMQNHPLRELCYEGGPRELSSFHHRLCCQWLRPEENTKAQMLDLVVLEQFLTILPPEMESWIRECGAETSSQAVSLAEGFLLSQAEERREAELQVKGPILDVTSQGQRRCVQCPKARGDLFSVSQQPFCVGISQGNPSQDSSTANRVMSLVVEETSLCDGAQTTAVPLSKCPVTFEEVAVYFTEGEWVHCWIATKRPCMGKSCWRTQGTWFLRTPPPPINSGHSQHQNKEMMGKRMRIIQNVG</sequence>
<reference evidence="6" key="1">
    <citation type="submission" date="2025-08" db="UniProtKB">
        <authorList>
            <consortium name="RefSeq"/>
        </authorList>
    </citation>
    <scope>IDENTIFICATION</scope>
    <source>
        <tissue evidence="6">Liver</tissue>
    </source>
</reference>
<dbReference type="InterPro" id="IPR036051">
    <property type="entry name" value="KRAB_dom_sf"/>
</dbReference>
<protein>
    <submittedName>
        <fullName evidence="6">Zinc finger protein 500-like isoform X1</fullName>
    </submittedName>
</protein>
<dbReference type="PANTHER" id="PTHR45935:SF15">
    <property type="entry name" value="SCAN BOX DOMAIN-CONTAINING PROTEIN"/>
    <property type="match status" value="1"/>
</dbReference>
<name>A0A9F3QW46_PYTBI</name>
<evidence type="ECO:0000259" key="4">
    <source>
        <dbReference type="PROSITE" id="PS50804"/>
    </source>
</evidence>
<dbReference type="OrthoDB" id="8930638at2759"/>
<dbReference type="AlphaFoldDB" id="A0A9F3QW46"/>
<keyword evidence="2" id="KW-0804">Transcription</keyword>
<keyword evidence="1" id="KW-0805">Transcription regulation</keyword>
<dbReference type="PANTHER" id="PTHR45935">
    <property type="entry name" value="PROTEIN ZBED8-RELATED"/>
    <property type="match status" value="1"/>
</dbReference>
<evidence type="ECO:0000313" key="6">
    <source>
        <dbReference type="RefSeq" id="XP_015746377.1"/>
    </source>
</evidence>
<evidence type="ECO:0000256" key="2">
    <source>
        <dbReference type="ARBA" id="ARBA00023163"/>
    </source>
</evidence>
<accession>A0A9F3QW46</accession>
<dbReference type="SUPFAM" id="SSF109640">
    <property type="entry name" value="KRAB domain (Kruppel-associated box)"/>
    <property type="match status" value="1"/>
</dbReference>
<dbReference type="KEGG" id="pbi:103062749"/>
<dbReference type="InterPro" id="IPR001909">
    <property type="entry name" value="KRAB"/>
</dbReference>
<dbReference type="Pfam" id="PF01352">
    <property type="entry name" value="KRAB"/>
    <property type="match status" value="1"/>
</dbReference>
<dbReference type="GeneID" id="103062749"/>
<proteinExistence type="predicted"/>
<evidence type="ECO:0000256" key="3">
    <source>
        <dbReference type="ARBA" id="ARBA00023242"/>
    </source>
</evidence>
<dbReference type="SMART" id="SM00431">
    <property type="entry name" value="SCAN"/>
    <property type="match status" value="1"/>
</dbReference>
<keyword evidence="3" id="KW-0539">Nucleus</keyword>
<dbReference type="InterPro" id="IPR003309">
    <property type="entry name" value="SCAN_dom"/>
</dbReference>
<organism evidence="5 6">
    <name type="scientific">Python bivittatus</name>
    <name type="common">Burmese python</name>
    <name type="synonym">Python molurus bivittatus</name>
    <dbReference type="NCBI Taxonomy" id="176946"/>
    <lineage>
        <taxon>Eukaryota</taxon>
        <taxon>Metazoa</taxon>
        <taxon>Chordata</taxon>
        <taxon>Craniata</taxon>
        <taxon>Vertebrata</taxon>
        <taxon>Euteleostomi</taxon>
        <taxon>Lepidosauria</taxon>
        <taxon>Squamata</taxon>
        <taxon>Bifurcata</taxon>
        <taxon>Unidentata</taxon>
        <taxon>Episquamata</taxon>
        <taxon>Toxicofera</taxon>
        <taxon>Serpentes</taxon>
        <taxon>Henophidia</taxon>
        <taxon>Pythonidae</taxon>
        <taxon>Python</taxon>
    </lineage>
</organism>
<dbReference type="SUPFAM" id="SSF47353">
    <property type="entry name" value="Retrovirus capsid dimerization domain-like"/>
    <property type="match status" value="1"/>
</dbReference>
<gene>
    <name evidence="6" type="primary">LOC103062749</name>
</gene>
<evidence type="ECO:0000313" key="5">
    <source>
        <dbReference type="Proteomes" id="UP000695026"/>
    </source>
</evidence>
<dbReference type="InterPro" id="IPR038269">
    <property type="entry name" value="SCAN_sf"/>
</dbReference>
<dbReference type="PROSITE" id="PS50804">
    <property type="entry name" value="SCAN_BOX"/>
    <property type="match status" value="1"/>
</dbReference>
<feature type="domain" description="SCAN box" evidence="4">
    <location>
        <begin position="68"/>
        <end position="133"/>
    </location>
</feature>
<dbReference type="RefSeq" id="XP_015746377.1">
    <property type="nucleotide sequence ID" value="XM_015890891.2"/>
</dbReference>